<accession>A0AAJ1TJY6</accession>
<evidence type="ECO:0000313" key="2">
    <source>
        <dbReference type="Proteomes" id="UP001238450"/>
    </source>
</evidence>
<proteinExistence type="predicted"/>
<protein>
    <submittedName>
        <fullName evidence="1">Uncharacterized protein</fullName>
    </submittedName>
</protein>
<comment type="caution">
    <text evidence="1">The sequence shown here is derived from an EMBL/GenBank/DDBJ whole genome shotgun (WGS) entry which is preliminary data.</text>
</comment>
<evidence type="ECO:0000313" key="1">
    <source>
        <dbReference type="EMBL" id="MDQ0417902.1"/>
    </source>
</evidence>
<sequence>MKLVQPIRNELELDEVLSRLMKGAEYIESREFQSKPKEYKQAVNEYYDQLSYQIYKYKGWL</sequence>
<gene>
    <name evidence="1" type="ORF">J2Z48_002086</name>
</gene>
<keyword evidence="2" id="KW-1185">Reference proteome</keyword>
<dbReference type="EMBL" id="JAUSUV010000008">
    <property type="protein sequence ID" value="MDQ0417902.1"/>
    <property type="molecule type" value="Genomic_DNA"/>
</dbReference>
<name>A0AAJ1TJY6_9BACL</name>
<dbReference type="AlphaFoldDB" id="A0AAJ1TJY6"/>
<dbReference type="RefSeq" id="WP_307253215.1">
    <property type="nucleotide sequence ID" value="NZ_JAUSUV010000008.1"/>
</dbReference>
<reference evidence="1 2" key="1">
    <citation type="submission" date="2023-07" db="EMBL/GenBank/DDBJ databases">
        <title>Genomic Encyclopedia of Type Strains, Phase IV (KMG-IV): sequencing the most valuable type-strain genomes for metagenomic binning, comparative biology and taxonomic classification.</title>
        <authorList>
            <person name="Goeker M."/>
        </authorList>
    </citation>
    <scope>NUCLEOTIDE SEQUENCE [LARGE SCALE GENOMIC DNA]</scope>
    <source>
        <strain evidence="1 2">DSM 46876</strain>
    </source>
</reference>
<organism evidence="1 2">
    <name type="scientific">Croceifilum oryzae</name>
    <dbReference type="NCBI Taxonomy" id="1553429"/>
    <lineage>
        <taxon>Bacteria</taxon>
        <taxon>Bacillati</taxon>
        <taxon>Bacillota</taxon>
        <taxon>Bacilli</taxon>
        <taxon>Bacillales</taxon>
        <taxon>Thermoactinomycetaceae</taxon>
        <taxon>Croceifilum</taxon>
    </lineage>
</organism>
<dbReference type="Proteomes" id="UP001238450">
    <property type="component" value="Unassembled WGS sequence"/>
</dbReference>